<sequence>MKRLRPVLRRRKRVSRLGRRPVRKRKFAGKAKPARFRRNATLRRGRKRHRKYSRKRLYPRTYNRAYNMAFNMKYEEGFQAGYAQGLQEPYQPPASSDQLSAAPNPAVVP</sequence>
<proteinExistence type="predicted"/>
<reference evidence="2 3" key="1">
    <citation type="submission" date="2018-07" db="EMBL/GenBank/DDBJ databases">
        <title>Genomic Encyclopedia of Type Strains, Phase III (KMG-III): the genomes of soil and plant-associated and newly described type strains.</title>
        <authorList>
            <person name="Whitman W."/>
        </authorList>
    </citation>
    <scope>NUCLEOTIDE SEQUENCE [LARGE SCALE GENOMIC DNA]</scope>
    <source>
        <strain evidence="2 3">CECT 7506</strain>
    </source>
</reference>
<feature type="region of interest" description="Disordered" evidence="1">
    <location>
        <begin position="85"/>
        <end position="109"/>
    </location>
</feature>
<feature type="region of interest" description="Disordered" evidence="1">
    <location>
        <begin position="1"/>
        <end position="34"/>
    </location>
</feature>
<comment type="caution">
    <text evidence="2">The sequence shown here is derived from an EMBL/GenBank/DDBJ whole genome shotgun (WGS) entry which is preliminary data.</text>
</comment>
<dbReference type="EMBL" id="QPJD01000002">
    <property type="protein sequence ID" value="RCW50906.1"/>
    <property type="molecule type" value="Genomic_DNA"/>
</dbReference>
<accession>A0A368W764</accession>
<dbReference type="Proteomes" id="UP000252415">
    <property type="component" value="Unassembled WGS sequence"/>
</dbReference>
<evidence type="ECO:0000313" key="3">
    <source>
        <dbReference type="Proteomes" id="UP000252415"/>
    </source>
</evidence>
<keyword evidence="3" id="KW-1185">Reference proteome</keyword>
<dbReference type="RefSeq" id="WP_114378423.1">
    <property type="nucleotide sequence ID" value="NZ_QPJD01000002.1"/>
</dbReference>
<protein>
    <submittedName>
        <fullName evidence="2">Uncharacterized protein</fullName>
    </submittedName>
</protein>
<gene>
    <name evidence="2" type="ORF">DFP97_10298</name>
</gene>
<organism evidence="2 3">
    <name type="scientific">Paenibacillus prosopidis</name>
    <dbReference type="NCBI Taxonomy" id="630520"/>
    <lineage>
        <taxon>Bacteria</taxon>
        <taxon>Bacillati</taxon>
        <taxon>Bacillota</taxon>
        <taxon>Bacilli</taxon>
        <taxon>Bacillales</taxon>
        <taxon>Paenibacillaceae</taxon>
        <taxon>Paenibacillus</taxon>
    </lineage>
</organism>
<evidence type="ECO:0000256" key="1">
    <source>
        <dbReference type="SAM" id="MobiDB-lite"/>
    </source>
</evidence>
<name>A0A368W764_9BACL</name>
<evidence type="ECO:0000313" key="2">
    <source>
        <dbReference type="EMBL" id="RCW50906.1"/>
    </source>
</evidence>
<dbReference type="AlphaFoldDB" id="A0A368W764"/>